<evidence type="ECO:0000256" key="4">
    <source>
        <dbReference type="ARBA" id="ARBA00022741"/>
    </source>
</evidence>
<proteinExistence type="predicted"/>
<organism evidence="9 10">
    <name type="scientific">Halorientalis brevis</name>
    <dbReference type="NCBI Taxonomy" id="1126241"/>
    <lineage>
        <taxon>Archaea</taxon>
        <taxon>Methanobacteriati</taxon>
        <taxon>Methanobacteriota</taxon>
        <taxon>Stenosarchaea group</taxon>
        <taxon>Halobacteria</taxon>
        <taxon>Halobacteriales</taxon>
        <taxon>Haloarculaceae</taxon>
        <taxon>Halorientalis</taxon>
    </lineage>
</organism>
<evidence type="ECO:0000313" key="10">
    <source>
        <dbReference type="Proteomes" id="UP001597119"/>
    </source>
</evidence>
<comment type="catalytic activity">
    <reaction evidence="1">
        <text>ATP + protein L-histidine = ADP + protein N-phospho-L-histidine.</text>
        <dbReference type="EC" id="2.7.13.3"/>
    </reaction>
</comment>
<comment type="caution">
    <text evidence="9">The sequence shown here is derived from an EMBL/GenBank/DDBJ whole genome shotgun (WGS) entry which is preliminary data.</text>
</comment>
<dbReference type="InterPro" id="IPR013656">
    <property type="entry name" value="PAS_4"/>
</dbReference>
<feature type="transmembrane region" description="Helical" evidence="7">
    <location>
        <begin position="178"/>
        <end position="197"/>
    </location>
</feature>
<feature type="transmembrane region" description="Helical" evidence="7">
    <location>
        <begin position="146"/>
        <end position="166"/>
    </location>
</feature>
<feature type="transmembrane region" description="Helical" evidence="7">
    <location>
        <begin position="102"/>
        <end position="118"/>
    </location>
</feature>
<accession>A0ABD6C8I6</accession>
<evidence type="ECO:0000256" key="3">
    <source>
        <dbReference type="ARBA" id="ARBA00022679"/>
    </source>
</evidence>
<dbReference type="NCBIfam" id="TIGR00229">
    <property type="entry name" value="sensory_box"/>
    <property type="match status" value="1"/>
</dbReference>
<dbReference type="EC" id="2.7.13.3" evidence="2"/>
<dbReference type="PANTHER" id="PTHR44936:SF10">
    <property type="entry name" value="SENSOR PROTEIN RSTB"/>
    <property type="match status" value="1"/>
</dbReference>
<keyword evidence="3" id="KW-0808">Transferase</keyword>
<feature type="transmembrane region" description="Helical" evidence="7">
    <location>
        <begin position="209"/>
        <end position="229"/>
    </location>
</feature>
<dbReference type="Pfam" id="PF08448">
    <property type="entry name" value="PAS_4"/>
    <property type="match status" value="1"/>
</dbReference>
<dbReference type="CDD" id="cd00130">
    <property type="entry name" value="PAS"/>
    <property type="match status" value="1"/>
</dbReference>
<dbReference type="InterPro" id="IPR036890">
    <property type="entry name" value="HATPase_C_sf"/>
</dbReference>
<dbReference type="InterPro" id="IPR003594">
    <property type="entry name" value="HATPase_dom"/>
</dbReference>
<dbReference type="Pfam" id="PF02518">
    <property type="entry name" value="HATPase_c"/>
    <property type="match status" value="1"/>
</dbReference>
<evidence type="ECO:0000256" key="6">
    <source>
        <dbReference type="ARBA" id="ARBA00022840"/>
    </source>
</evidence>
<evidence type="ECO:0000256" key="7">
    <source>
        <dbReference type="SAM" id="Phobius"/>
    </source>
</evidence>
<keyword evidence="4" id="KW-0547">Nucleotide-binding</keyword>
<dbReference type="AlphaFoldDB" id="A0ABD6C8I6"/>
<dbReference type="Proteomes" id="UP001597119">
    <property type="component" value="Unassembled WGS sequence"/>
</dbReference>
<dbReference type="EMBL" id="JBHUDJ010000002">
    <property type="protein sequence ID" value="MFD1586370.1"/>
    <property type="molecule type" value="Genomic_DNA"/>
</dbReference>
<evidence type="ECO:0000259" key="8">
    <source>
        <dbReference type="PROSITE" id="PS50109"/>
    </source>
</evidence>
<feature type="transmembrane region" description="Helical" evidence="7">
    <location>
        <begin position="38"/>
        <end position="58"/>
    </location>
</feature>
<reference evidence="9 10" key="1">
    <citation type="journal article" date="2019" name="Int. J. Syst. Evol. Microbiol.">
        <title>The Global Catalogue of Microorganisms (GCM) 10K type strain sequencing project: providing services to taxonomists for standard genome sequencing and annotation.</title>
        <authorList>
            <consortium name="The Broad Institute Genomics Platform"/>
            <consortium name="The Broad Institute Genome Sequencing Center for Infectious Disease"/>
            <person name="Wu L."/>
            <person name="Ma J."/>
        </authorList>
    </citation>
    <scope>NUCLEOTIDE SEQUENCE [LARGE SCALE GENOMIC DNA]</scope>
    <source>
        <strain evidence="9 10">CGMCC 1.12125</strain>
    </source>
</reference>
<dbReference type="InterPro" id="IPR005467">
    <property type="entry name" value="His_kinase_dom"/>
</dbReference>
<name>A0ABD6C8I6_9EURY</name>
<evidence type="ECO:0000256" key="2">
    <source>
        <dbReference type="ARBA" id="ARBA00012438"/>
    </source>
</evidence>
<dbReference type="SMART" id="SM00387">
    <property type="entry name" value="HATPase_c"/>
    <property type="match status" value="1"/>
</dbReference>
<dbReference type="InterPro" id="IPR050980">
    <property type="entry name" value="2C_sensor_his_kinase"/>
</dbReference>
<keyword evidence="7" id="KW-0472">Membrane</keyword>
<dbReference type="Pfam" id="PF16927">
    <property type="entry name" value="HisKA_7TM"/>
    <property type="match status" value="1"/>
</dbReference>
<dbReference type="SUPFAM" id="SSF55874">
    <property type="entry name" value="ATPase domain of HSP90 chaperone/DNA topoisomerase II/histidine kinase"/>
    <property type="match status" value="1"/>
</dbReference>
<dbReference type="CDD" id="cd00075">
    <property type="entry name" value="HATPase"/>
    <property type="match status" value="1"/>
</dbReference>
<evidence type="ECO:0000313" key="9">
    <source>
        <dbReference type="EMBL" id="MFD1586370.1"/>
    </source>
</evidence>
<keyword evidence="7" id="KW-0812">Transmembrane</keyword>
<dbReference type="InterPro" id="IPR031621">
    <property type="entry name" value="HisKA_7TM"/>
</dbReference>
<dbReference type="Gene3D" id="3.30.450.20">
    <property type="entry name" value="PAS domain"/>
    <property type="match status" value="1"/>
</dbReference>
<dbReference type="Gene3D" id="3.30.565.10">
    <property type="entry name" value="Histidine kinase-like ATPase, C-terminal domain"/>
    <property type="match status" value="1"/>
</dbReference>
<dbReference type="PROSITE" id="PS50109">
    <property type="entry name" value="HIS_KIN"/>
    <property type="match status" value="1"/>
</dbReference>
<keyword evidence="7" id="KW-1133">Transmembrane helix</keyword>
<dbReference type="PANTHER" id="PTHR44936">
    <property type="entry name" value="SENSOR PROTEIN CREC"/>
    <property type="match status" value="1"/>
</dbReference>
<dbReference type="RefSeq" id="WP_247379903.1">
    <property type="nucleotide sequence ID" value="NZ_JALLGV010000007.1"/>
</dbReference>
<evidence type="ECO:0000256" key="5">
    <source>
        <dbReference type="ARBA" id="ARBA00022777"/>
    </source>
</evidence>
<sequence length="565" mass="61181">MVGLADAVGVGLASVLLPALALVAVAARYSGKPGVRGFVVAVVGLGCWSLATGVRVLVHAPALRFGTAVGQLVFTNVTILGWALLVVEFVHRRRIRLASKRVAAVLAVPVCTVGLALTNDWHHLMYAAGTHVTAQGYLQFEFGPWYPIHTVYLLSVSVGAAATLIREVPGSSGILRRQVTLLFGGWLVATVAVFDFFLEQVGAWPFPPYVDVTPVGFLLGSALWGLALFRHGLFELVPIGRRTAVETMPDAVLTADRDGRIVDANPAARALLDGNPVRQSVSAVFADHPNLLEHYRNGEDGTTAIQFLDDGAVKHFAATTTPITERGTRTGTVIVLRDVTALKSREQELDLHRQVHSRIVRHNIRNELTIIRGSAEEIVRANEGQTAEFARTILERSDELVGTSEKARQIMRIIETDSETLTLNACCLVETIADAMQAKHPDARIETTHPDSAWVTAHEDLDAALENLVGNAIVHNEGTPRVEISVERRDDTVEITVADDGPGIPEHEVAVLDQLEETALDHSSGAGLWLVNWVVMKSDGTLEFDVSERGTTVTLRLQAATVQEE</sequence>
<dbReference type="GO" id="GO:0005524">
    <property type="term" value="F:ATP binding"/>
    <property type="evidence" value="ECO:0007669"/>
    <property type="project" value="UniProtKB-KW"/>
</dbReference>
<keyword evidence="5 9" id="KW-0418">Kinase</keyword>
<protein>
    <recommendedName>
        <fullName evidence="2">histidine kinase</fullName>
        <ecNumber evidence="2">2.7.13.3</ecNumber>
    </recommendedName>
</protein>
<feature type="transmembrane region" description="Helical" evidence="7">
    <location>
        <begin position="70"/>
        <end position="90"/>
    </location>
</feature>
<evidence type="ECO:0000256" key="1">
    <source>
        <dbReference type="ARBA" id="ARBA00000085"/>
    </source>
</evidence>
<gene>
    <name evidence="9" type="ORF">ACFR9U_05215</name>
</gene>
<dbReference type="InterPro" id="IPR000014">
    <property type="entry name" value="PAS"/>
</dbReference>
<keyword evidence="10" id="KW-1185">Reference proteome</keyword>
<keyword evidence="6" id="KW-0067">ATP-binding</keyword>
<dbReference type="InterPro" id="IPR035965">
    <property type="entry name" value="PAS-like_dom_sf"/>
</dbReference>
<dbReference type="GO" id="GO:0004673">
    <property type="term" value="F:protein histidine kinase activity"/>
    <property type="evidence" value="ECO:0007669"/>
    <property type="project" value="UniProtKB-EC"/>
</dbReference>
<feature type="transmembrane region" description="Helical" evidence="7">
    <location>
        <begin position="6"/>
        <end position="26"/>
    </location>
</feature>
<feature type="domain" description="Histidine kinase" evidence="8">
    <location>
        <begin position="359"/>
        <end position="561"/>
    </location>
</feature>
<dbReference type="SUPFAM" id="SSF55785">
    <property type="entry name" value="PYP-like sensor domain (PAS domain)"/>
    <property type="match status" value="1"/>
</dbReference>